<evidence type="ECO:0000313" key="3">
    <source>
        <dbReference type="EMBL" id="VAX35119.1"/>
    </source>
</evidence>
<proteinExistence type="predicted"/>
<evidence type="ECO:0000259" key="2">
    <source>
        <dbReference type="Pfam" id="PF13488"/>
    </source>
</evidence>
<feature type="transmembrane region" description="Helical" evidence="1">
    <location>
        <begin position="45"/>
        <end position="63"/>
    </location>
</feature>
<reference evidence="3" key="1">
    <citation type="submission" date="2018-06" db="EMBL/GenBank/DDBJ databases">
        <authorList>
            <person name="Zhirakovskaya E."/>
        </authorList>
    </citation>
    <scope>NUCLEOTIDE SEQUENCE</scope>
</reference>
<accession>A0A3B1CZ50</accession>
<gene>
    <name evidence="3" type="ORF">MNBD_UNCLBAC01-2112</name>
</gene>
<dbReference type="Pfam" id="PF13488">
    <property type="entry name" value="Gly-zipper_Omp"/>
    <property type="match status" value="1"/>
</dbReference>
<dbReference type="AlphaFoldDB" id="A0A3B1CZ50"/>
<keyword evidence="1" id="KW-0812">Transmembrane</keyword>
<feature type="domain" description="Glycine zipper" evidence="2">
    <location>
        <begin position="26"/>
        <end position="70"/>
    </location>
</feature>
<dbReference type="EMBL" id="UOGJ01000030">
    <property type="protein sequence ID" value="VAX35119.1"/>
    <property type="molecule type" value="Genomic_DNA"/>
</dbReference>
<dbReference type="InterPro" id="IPR039567">
    <property type="entry name" value="Gly-zipper"/>
</dbReference>
<keyword evidence="1" id="KW-1133">Transmembrane helix</keyword>
<protein>
    <recommendedName>
        <fullName evidence="2">Glycine zipper domain-containing protein</fullName>
    </recommendedName>
</protein>
<evidence type="ECO:0000256" key="1">
    <source>
        <dbReference type="SAM" id="Phobius"/>
    </source>
</evidence>
<keyword evidence="1" id="KW-0472">Membrane</keyword>
<dbReference type="PROSITE" id="PS51257">
    <property type="entry name" value="PROKAR_LIPOPROTEIN"/>
    <property type="match status" value="1"/>
</dbReference>
<sequence>MKNIVLLVLLSFVLMGCTTTQKGTSIGAVTGAALGGIIGHQSGNAGAGAAIGGAAGALGGYVIGDKMKKKFCPAGGKQYDEEVKFCPIHGVELQYREK</sequence>
<organism evidence="3">
    <name type="scientific">hydrothermal vent metagenome</name>
    <dbReference type="NCBI Taxonomy" id="652676"/>
    <lineage>
        <taxon>unclassified sequences</taxon>
        <taxon>metagenomes</taxon>
        <taxon>ecological metagenomes</taxon>
    </lineage>
</organism>
<name>A0A3B1CZ50_9ZZZZ</name>